<evidence type="ECO:0000313" key="2">
    <source>
        <dbReference type="EMBL" id="QQP50072.1"/>
    </source>
</evidence>
<organism evidence="2 3">
    <name type="scientific">Caligus rogercresseyi</name>
    <name type="common">Sea louse</name>
    <dbReference type="NCBI Taxonomy" id="217165"/>
    <lineage>
        <taxon>Eukaryota</taxon>
        <taxon>Metazoa</taxon>
        <taxon>Ecdysozoa</taxon>
        <taxon>Arthropoda</taxon>
        <taxon>Crustacea</taxon>
        <taxon>Multicrustacea</taxon>
        <taxon>Hexanauplia</taxon>
        <taxon>Copepoda</taxon>
        <taxon>Siphonostomatoida</taxon>
        <taxon>Caligidae</taxon>
        <taxon>Caligus</taxon>
    </lineage>
</organism>
<protein>
    <submittedName>
        <fullName evidence="2">Uncharacterized protein</fullName>
    </submittedName>
</protein>
<feature type="region of interest" description="Disordered" evidence="1">
    <location>
        <begin position="31"/>
        <end position="58"/>
    </location>
</feature>
<dbReference type="AlphaFoldDB" id="A0A7T8HHA8"/>
<dbReference type="Proteomes" id="UP000595437">
    <property type="component" value="Chromosome 7"/>
</dbReference>
<reference evidence="3" key="1">
    <citation type="submission" date="2021-01" db="EMBL/GenBank/DDBJ databases">
        <title>Caligus Genome Assembly.</title>
        <authorList>
            <person name="Gallardo-Escarate C."/>
        </authorList>
    </citation>
    <scope>NUCLEOTIDE SEQUENCE [LARGE SCALE GENOMIC DNA]</scope>
</reference>
<evidence type="ECO:0000313" key="3">
    <source>
        <dbReference type="Proteomes" id="UP000595437"/>
    </source>
</evidence>
<feature type="compositionally biased region" description="Polar residues" evidence="1">
    <location>
        <begin position="49"/>
        <end position="58"/>
    </location>
</feature>
<evidence type="ECO:0000256" key="1">
    <source>
        <dbReference type="SAM" id="MobiDB-lite"/>
    </source>
</evidence>
<dbReference type="EMBL" id="CP045896">
    <property type="protein sequence ID" value="QQP50072.1"/>
    <property type="molecule type" value="Genomic_DNA"/>
</dbReference>
<accession>A0A7T8HHA8</accession>
<feature type="compositionally biased region" description="Basic and acidic residues" evidence="1">
    <location>
        <begin position="31"/>
        <end position="41"/>
    </location>
</feature>
<sequence length="58" mass="6500">MAALGLDHSLTRRLNMRQLLTTKLEDMLARPRGWRPSEPRHGGWGVAQTCRSSSPQTA</sequence>
<keyword evidence="3" id="KW-1185">Reference proteome</keyword>
<proteinExistence type="predicted"/>
<gene>
    <name evidence="2" type="ORF">FKW44_010952</name>
</gene>
<name>A0A7T8HHA8_CALRO</name>